<dbReference type="PANTHER" id="PTHR43179:SF7">
    <property type="entry name" value="RHAMNOSYLTRANSFERASE WBBL"/>
    <property type="match status" value="1"/>
</dbReference>
<dbReference type="Gene3D" id="3.90.550.10">
    <property type="entry name" value="Spore Coat Polysaccharide Biosynthesis Protein SpsA, Chain A"/>
    <property type="match status" value="1"/>
</dbReference>
<dbReference type="AlphaFoldDB" id="A0A7W0HW67"/>
<organism evidence="2 3">
    <name type="scientific">Nonomuraea soli</name>
    <dbReference type="NCBI Taxonomy" id="1032476"/>
    <lineage>
        <taxon>Bacteria</taxon>
        <taxon>Bacillati</taxon>
        <taxon>Actinomycetota</taxon>
        <taxon>Actinomycetes</taxon>
        <taxon>Streptosporangiales</taxon>
        <taxon>Streptosporangiaceae</taxon>
        <taxon>Nonomuraea</taxon>
    </lineage>
</organism>
<dbReference type="InterPro" id="IPR029044">
    <property type="entry name" value="Nucleotide-diphossugar_trans"/>
</dbReference>
<evidence type="ECO:0000313" key="3">
    <source>
        <dbReference type="Proteomes" id="UP000530928"/>
    </source>
</evidence>
<comment type="caution">
    <text evidence="2">The sequence shown here is derived from an EMBL/GenBank/DDBJ whole genome shotgun (WGS) entry which is preliminary data.</text>
</comment>
<dbReference type="RefSeq" id="WP_181616643.1">
    <property type="nucleotide sequence ID" value="NZ_BAABAM010000018.1"/>
</dbReference>
<dbReference type="EMBL" id="JACDUR010000015">
    <property type="protein sequence ID" value="MBA2897969.1"/>
    <property type="molecule type" value="Genomic_DNA"/>
</dbReference>
<dbReference type="InterPro" id="IPR001173">
    <property type="entry name" value="Glyco_trans_2-like"/>
</dbReference>
<dbReference type="Pfam" id="PF00535">
    <property type="entry name" value="Glycos_transf_2"/>
    <property type="match status" value="1"/>
</dbReference>
<sequence>MKIAIVIVTYNSAEVLEGCLESLSRGSQGTRLSHVVVADNASADNSCAMATSARELPVQVVQMGRNAGYAAAVNAGVDSLPIEDLDAVLVLNPDCRLHPGSLGYLAKAMDLGERRGITVPRLVNPDQSLQPSLRRDPAIHRQLAESVIGGTRAGRIGSLGELITDPRHYDQPGPAVWATGAAMLISTSVIKEIGSWDESFFLYSEETEYALRARDHGWSLWYEPQAVFEHIGGESDTNPALYALLMVNRVRLFYRRRGRIAGVIHHGLIIAGESVRALTGRRTARAALKAVLRPSKLPWPPR</sequence>
<feature type="domain" description="Glycosyltransferase 2-like" evidence="1">
    <location>
        <begin position="5"/>
        <end position="135"/>
    </location>
</feature>
<evidence type="ECO:0000259" key="1">
    <source>
        <dbReference type="Pfam" id="PF00535"/>
    </source>
</evidence>
<dbReference type="GO" id="GO:0016740">
    <property type="term" value="F:transferase activity"/>
    <property type="evidence" value="ECO:0007669"/>
    <property type="project" value="UniProtKB-KW"/>
</dbReference>
<accession>A0A7W0HW67</accession>
<evidence type="ECO:0000313" key="2">
    <source>
        <dbReference type="EMBL" id="MBA2897969.1"/>
    </source>
</evidence>
<name>A0A7W0HW67_9ACTN</name>
<gene>
    <name evidence="2" type="ORF">HNR30_009375</name>
</gene>
<dbReference type="Proteomes" id="UP000530928">
    <property type="component" value="Unassembled WGS sequence"/>
</dbReference>
<dbReference type="SUPFAM" id="SSF53448">
    <property type="entry name" value="Nucleotide-diphospho-sugar transferases"/>
    <property type="match status" value="1"/>
</dbReference>
<protein>
    <submittedName>
        <fullName evidence="2">GT2 family glycosyltransferase</fullName>
    </submittedName>
</protein>
<proteinExistence type="predicted"/>
<keyword evidence="2" id="KW-0808">Transferase</keyword>
<reference evidence="2 3" key="1">
    <citation type="submission" date="2020-07" db="EMBL/GenBank/DDBJ databases">
        <title>Genomic Encyclopedia of Type Strains, Phase IV (KMG-IV): sequencing the most valuable type-strain genomes for metagenomic binning, comparative biology and taxonomic classification.</title>
        <authorList>
            <person name="Goeker M."/>
        </authorList>
    </citation>
    <scope>NUCLEOTIDE SEQUENCE [LARGE SCALE GENOMIC DNA]</scope>
    <source>
        <strain evidence="2 3">DSM 45533</strain>
    </source>
</reference>
<keyword evidence="3" id="KW-1185">Reference proteome</keyword>
<dbReference type="PANTHER" id="PTHR43179">
    <property type="entry name" value="RHAMNOSYLTRANSFERASE WBBL"/>
    <property type="match status" value="1"/>
</dbReference>